<dbReference type="HOGENOM" id="CLU_020027_0_3_9"/>
<dbReference type="InterPro" id="IPR001466">
    <property type="entry name" value="Beta-lactam-related"/>
</dbReference>
<name>B7JQP5_BACC0</name>
<comment type="subcellular location">
    <subcellularLocation>
        <location evidence="1">Membrane</location>
    </subcellularLocation>
</comment>
<dbReference type="PANTHER" id="PTHR46825:SF11">
    <property type="entry name" value="PENICILLIN-BINDING PROTEIN 4"/>
    <property type="match status" value="1"/>
</dbReference>
<evidence type="ECO:0000313" key="5">
    <source>
        <dbReference type="Proteomes" id="UP000001363"/>
    </source>
</evidence>
<dbReference type="EMBL" id="CP001283">
    <property type="protein sequence ID" value="ACK88512.1"/>
    <property type="molecule type" value="Genomic_DNA"/>
</dbReference>
<feature type="domain" description="Beta-lactamase-related" evidence="3">
    <location>
        <begin position="29"/>
        <end position="336"/>
    </location>
</feature>
<protein>
    <submittedName>
        <fullName evidence="4">Penicillin-binding protein</fullName>
    </submittedName>
</protein>
<dbReference type="InterPro" id="IPR012338">
    <property type="entry name" value="Beta-lactam/transpept-like"/>
</dbReference>
<reference evidence="4 5" key="1">
    <citation type="submission" date="2008-10" db="EMBL/GenBank/DDBJ databases">
        <title>Genome sequence of Bacillus cereus AH820.</title>
        <authorList>
            <person name="Dodson R.J."/>
            <person name="Durkin A.S."/>
            <person name="Rosovitz M.J."/>
            <person name="Rasko D.A."/>
            <person name="Hoffmaster A."/>
            <person name="Ravel J."/>
            <person name="Sutton G."/>
        </authorList>
    </citation>
    <scope>NUCLEOTIDE SEQUENCE [LARGE SCALE GENOMIC DNA]</scope>
    <source>
        <strain evidence="4 5">AH820</strain>
    </source>
</reference>
<dbReference type="AlphaFoldDB" id="B7JQP5"/>
<evidence type="ECO:0000313" key="4">
    <source>
        <dbReference type="EMBL" id="ACK88512.1"/>
    </source>
</evidence>
<evidence type="ECO:0000259" key="3">
    <source>
        <dbReference type="Pfam" id="PF00144"/>
    </source>
</evidence>
<dbReference type="Gene3D" id="3.40.710.10">
    <property type="entry name" value="DD-peptidase/beta-lactamase superfamily"/>
    <property type="match status" value="1"/>
</dbReference>
<organism evidence="4 5">
    <name type="scientific">Bacillus cereus (strain AH820)</name>
    <dbReference type="NCBI Taxonomy" id="405535"/>
    <lineage>
        <taxon>Bacteria</taxon>
        <taxon>Bacillati</taxon>
        <taxon>Bacillota</taxon>
        <taxon>Bacilli</taxon>
        <taxon>Bacillales</taxon>
        <taxon>Bacillaceae</taxon>
        <taxon>Bacillus</taxon>
        <taxon>Bacillus cereus group</taxon>
    </lineage>
</organism>
<dbReference type="GO" id="GO:0016020">
    <property type="term" value="C:membrane"/>
    <property type="evidence" value="ECO:0007669"/>
    <property type="project" value="UniProtKB-SubCell"/>
</dbReference>
<evidence type="ECO:0000256" key="2">
    <source>
        <dbReference type="ARBA" id="ARBA00023136"/>
    </source>
</evidence>
<keyword evidence="2" id="KW-0472">Membrane</keyword>
<dbReference type="InterPro" id="IPR050491">
    <property type="entry name" value="AmpC-like"/>
</dbReference>
<dbReference type="Proteomes" id="UP000001363">
    <property type="component" value="Chromosome"/>
</dbReference>
<evidence type="ECO:0000256" key="1">
    <source>
        <dbReference type="ARBA" id="ARBA00004370"/>
    </source>
</evidence>
<accession>B7JQP5</accession>
<dbReference type="KEGG" id="bcu:BCAH820_2668"/>
<proteinExistence type="predicted"/>
<dbReference type="PANTHER" id="PTHR46825">
    <property type="entry name" value="D-ALANYL-D-ALANINE-CARBOXYPEPTIDASE/ENDOPEPTIDASE AMPH"/>
    <property type="match status" value="1"/>
</dbReference>
<dbReference type="Pfam" id="PF00144">
    <property type="entry name" value="Beta-lactamase"/>
    <property type="match status" value="1"/>
</dbReference>
<sequence length="348" mass="39799">MINEGDFVMKTKDQIDNIVKETYRHIDFSGVILVKEKKGIVYEEAFGYANRNECINNTRQTRFGIASGCKIFTAIGICQLVENGVITFQTKLKECLSVNFPNFNEDITIHHLLTHSSGIPDYFDESIMDNFEDLWKQTPMYLLKSLKDFLPLFQNRDMMYAPGSKFHYNNAGFIILGLIIEEQTGLTFTEYIEKNIFNPIGMNHSGYFSLDRLPRQTALGYIKDEISQTWRTNAYSIPIKGGSDGGAFITASDMLKFWEALFNYEIISQEYTKILLTPHIQVNNNQSYGYGIWIETRENKIFKYHVMGYDPGVSFRSAVYPDLGITLVIPSNKGAGPEKLMIEIEGSF</sequence>
<gene>
    <name evidence="4" type="ordered locus">BCAH820_2668</name>
</gene>
<dbReference type="SUPFAM" id="SSF56601">
    <property type="entry name" value="beta-lactamase/transpeptidase-like"/>
    <property type="match status" value="1"/>
</dbReference>